<dbReference type="CDD" id="cd00024">
    <property type="entry name" value="CD_CSD"/>
    <property type="match status" value="1"/>
</dbReference>
<accession>A0A9W9TA96</accession>
<dbReference type="InterPro" id="IPR016197">
    <property type="entry name" value="Chromo-like_dom_sf"/>
</dbReference>
<dbReference type="AlphaFoldDB" id="A0A9W9TA96"/>
<feature type="compositionally biased region" description="Polar residues" evidence="2">
    <location>
        <begin position="76"/>
        <end position="85"/>
    </location>
</feature>
<keyword evidence="5" id="KW-1185">Reference proteome</keyword>
<comment type="subunit">
    <text evidence="1">Component of the NuA4 histone acetyltransferase complex.</text>
</comment>
<dbReference type="RefSeq" id="XP_058311171.1">
    <property type="nucleotide sequence ID" value="XM_058448827.1"/>
</dbReference>
<evidence type="ECO:0000313" key="4">
    <source>
        <dbReference type="EMBL" id="KAJ5215358.1"/>
    </source>
</evidence>
<evidence type="ECO:0000259" key="3">
    <source>
        <dbReference type="PROSITE" id="PS50013"/>
    </source>
</evidence>
<feature type="region of interest" description="Disordered" evidence="2">
    <location>
        <begin position="57"/>
        <end position="93"/>
    </location>
</feature>
<dbReference type="SUPFAM" id="SSF54160">
    <property type="entry name" value="Chromo domain-like"/>
    <property type="match status" value="1"/>
</dbReference>
<gene>
    <name evidence="4" type="ORF">N7498_001765</name>
</gene>
<comment type="caution">
    <text evidence="4">The sequence shown here is derived from an EMBL/GenBank/DDBJ whole genome shotgun (WGS) entry which is preliminary data.</text>
</comment>
<evidence type="ECO:0000256" key="2">
    <source>
        <dbReference type="SAM" id="MobiDB-lite"/>
    </source>
</evidence>
<evidence type="ECO:0000313" key="5">
    <source>
        <dbReference type="Proteomes" id="UP001150904"/>
    </source>
</evidence>
<dbReference type="InterPro" id="IPR000953">
    <property type="entry name" value="Chromo/chromo_shadow_dom"/>
</dbReference>
<dbReference type="InterPro" id="IPR023780">
    <property type="entry name" value="Chromo_domain"/>
</dbReference>
<organism evidence="4 5">
    <name type="scientific">Penicillium cinerascens</name>
    <dbReference type="NCBI Taxonomy" id="70096"/>
    <lineage>
        <taxon>Eukaryota</taxon>
        <taxon>Fungi</taxon>
        <taxon>Dikarya</taxon>
        <taxon>Ascomycota</taxon>
        <taxon>Pezizomycotina</taxon>
        <taxon>Eurotiomycetes</taxon>
        <taxon>Eurotiomycetidae</taxon>
        <taxon>Eurotiales</taxon>
        <taxon>Aspergillaceae</taxon>
        <taxon>Penicillium</taxon>
    </lineage>
</organism>
<sequence>MSITATPPPSIPRDDVPKNFQCHLDQVQRHPLPARPLVEVCLNGGSQPESRLTLPEAEKLQSDLQSTRSEPEKSQRTVPLQQLPSKSCPGDAVQTQDIPATMHIDPAILYDGSSPHTEHEPEVATYLNATVLDICPSPEPPIINTDLTPRSTQHNAEDTVKSNRQTPRVMKRPYTRKRATGKGPNRLPKIGVSSRKTFSFSSLRSYFLAIPAEERLQFLSWLFEGSLQHYVSLSTSDFPHYASTLELAHEERPSEGEVCRPVDNNQLEYEVDKILRHREDAHGSISYLVKWKGYEELEAT</sequence>
<dbReference type="GO" id="GO:0006338">
    <property type="term" value="P:chromatin remodeling"/>
    <property type="evidence" value="ECO:0007669"/>
    <property type="project" value="UniProtKB-ARBA"/>
</dbReference>
<reference evidence="4" key="2">
    <citation type="journal article" date="2023" name="IMA Fungus">
        <title>Comparative genomic study of the Penicillium genus elucidates a diverse pangenome and 15 lateral gene transfer events.</title>
        <authorList>
            <person name="Petersen C."/>
            <person name="Sorensen T."/>
            <person name="Nielsen M.R."/>
            <person name="Sondergaard T.E."/>
            <person name="Sorensen J.L."/>
            <person name="Fitzpatrick D.A."/>
            <person name="Frisvad J.C."/>
            <person name="Nielsen K.L."/>
        </authorList>
    </citation>
    <scope>NUCLEOTIDE SEQUENCE</scope>
    <source>
        <strain evidence="4">IBT 15544</strain>
    </source>
</reference>
<dbReference type="GeneID" id="83176128"/>
<name>A0A9W9TA96_9EURO</name>
<dbReference type="Gene3D" id="2.40.50.40">
    <property type="match status" value="1"/>
</dbReference>
<reference evidence="4" key="1">
    <citation type="submission" date="2022-12" db="EMBL/GenBank/DDBJ databases">
        <authorList>
            <person name="Petersen C."/>
        </authorList>
    </citation>
    <scope>NUCLEOTIDE SEQUENCE</scope>
    <source>
        <strain evidence="4">IBT 15544</strain>
    </source>
</reference>
<dbReference type="Proteomes" id="UP001150904">
    <property type="component" value="Unassembled WGS sequence"/>
</dbReference>
<evidence type="ECO:0000256" key="1">
    <source>
        <dbReference type="ARBA" id="ARBA00011353"/>
    </source>
</evidence>
<feature type="region of interest" description="Disordered" evidence="2">
    <location>
        <begin position="146"/>
        <end position="165"/>
    </location>
</feature>
<proteinExistence type="predicted"/>
<protein>
    <recommendedName>
        <fullName evidence="3">Chromo domain-containing protein</fullName>
    </recommendedName>
</protein>
<dbReference type="Pfam" id="PF00385">
    <property type="entry name" value="Chromo"/>
    <property type="match status" value="1"/>
</dbReference>
<dbReference type="OrthoDB" id="2143914at2759"/>
<dbReference type="EMBL" id="JAPQKR010000005">
    <property type="protein sequence ID" value="KAJ5215358.1"/>
    <property type="molecule type" value="Genomic_DNA"/>
</dbReference>
<feature type="domain" description="Chromo" evidence="3">
    <location>
        <begin position="269"/>
        <end position="300"/>
    </location>
</feature>
<dbReference type="PROSITE" id="PS50013">
    <property type="entry name" value="CHROMO_2"/>
    <property type="match status" value="1"/>
</dbReference>